<dbReference type="STRING" id="797209.GCA_000376445_02888"/>
<reference evidence="3 5" key="1">
    <citation type="journal article" date="2014" name="ISME J.">
        <title>Trehalose/2-sulfotrehalose biosynthesis and glycine-betaine uptake are widely spread mechanisms for osmoadaptation in the Halobacteriales.</title>
        <authorList>
            <person name="Youssef N.H."/>
            <person name="Savage-Ashlock K.N."/>
            <person name="McCully A.L."/>
            <person name="Luedtke B."/>
            <person name="Shaw E.I."/>
            <person name="Hoff W.D."/>
            <person name="Elshahed M.S."/>
        </authorList>
    </citation>
    <scope>NUCLEOTIDE SEQUENCE [LARGE SCALE GENOMIC DNA]</scope>
    <source>
        <strain evidence="3 5">DX253</strain>
    </source>
</reference>
<reference evidence="4" key="3">
    <citation type="submission" date="2016-11" db="EMBL/GenBank/DDBJ databases">
        <authorList>
            <person name="Jaros S."/>
            <person name="Januszkiewicz K."/>
            <person name="Wedrychowicz H."/>
        </authorList>
    </citation>
    <scope>NUCLEOTIDE SEQUENCE [LARGE SCALE GENOMIC DNA]</scope>
    <source>
        <strain evidence="4">DX253</strain>
    </source>
</reference>
<dbReference type="PATRIC" id="fig|797209.4.peg.3708"/>
<dbReference type="Gene3D" id="2.130.10.10">
    <property type="entry name" value="YVTN repeat-like/Quinoprotein amine dehydrogenase"/>
    <property type="match status" value="2"/>
</dbReference>
<dbReference type="InterPro" id="IPR018391">
    <property type="entry name" value="PQQ_b-propeller_rpt"/>
</dbReference>
<dbReference type="RefSeq" id="WP_007982483.1">
    <property type="nucleotide sequence ID" value="NZ_AEMG01000025.1"/>
</dbReference>
<evidence type="ECO:0000313" key="3">
    <source>
        <dbReference type="EMBL" id="EFW90559.1"/>
    </source>
</evidence>
<dbReference type="OrthoDB" id="145878at2157"/>
<reference evidence="6" key="2">
    <citation type="submission" date="2016-11" db="EMBL/GenBank/DDBJ databases">
        <authorList>
            <person name="Varghese N."/>
            <person name="Submissions S."/>
        </authorList>
    </citation>
    <scope>NUCLEOTIDE SEQUENCE [LARGE SCALE GENOMIC DNA]</scope>
    <source>
        <strain evidence="6">DX253</strain>
    </source>
</reference>
<dbReference type="eggNOG" id="arCOG02482">
    <property type="taxonomic scope" value="Archaea"/>
</dbReference>
<keyword evidence="6" id="KW-1185">Reference proteome</keyword>
<feature type="compositionally biased region" description="Low complexity" evidence="1">
    <location>
        <begin position="60"/>
        <end position="72"/>
    </location>
</feature>
<protein>
    <submittedName>
        <fullName evidence="4">Outer membrane protein assembly factor BamB, contains PQQ-like beta-propeller repeat</fullName>
    </submittedName>
    <submittedName>
        <fullName evidence="3">Pyrrolo-quinoline quinone</fullName>
    </submittedName>
</protein>
<dbReference type="InterPro" id="IPR015943">
    <property type="entry name" value="WD40/YVTN_repeat-like_dom_sf"/>
</dbReference>
<dbReference type="SMART" id="SM00564">
    <property type="entry name" value="PQQ"/>
    <property type="match status" value="12"/>
</dbReference>
<dbReference type="InterPro" id="IPR002372">
    <property type="entry name" value="PQQ_rpt_dom"/>
</dbReference>
<dbReference type="PANTHER" id="PTHR34512:SF30">
    <property type="entry name" value="OUTER MEMBRANE PROTEIN ASSEMBLY FACTOR BAMB"/>
    <property type="match status" value="1"/>
</dbReference>
<dbReference type="Proteomes" id="UP000184203">
    <property type="component" value="Unassembled WGS sequence"/>
</dbReference>
<feature type="domain" description="Pyrrolo-quinoline quinone repeat" evidence="2">
    <location>
        <begin position="233"/>
        <end position="444"/>
    </location>
</feature>
<proteinExistence type="predicted"/>
<evidence type="ECO:0000313" key="6">
    <source>
        <dbReference type="Proteomes" id="UP000184203"/>
    </source>
</evidence>
<dbReference type="Gene3D" id="2.40.128.630">
    <property type="match status" value="2"/>
</dbReference>
<dbReference type="Proteomes" id="UP000003751">
    <property type="component" value="Unassembled WGS sequence"/>
</dbReference>
<sequence>MRRGGGMQFMGKPFDETRRSFLTLSGVAIGATGFVGSVTSETETTTNRAWASFQHDAGNTGTTPDGTDPGPDAWIEWSEQVSDRPLHSPTVADGIVYVSDVSGEITAFDTDTRETRWTARIRGLDYAPSVVGDTVYAAGTDLVALSAADGNERWRFDVGIAESSPVTAADGTLFFKTSDVNGQGSCWAVDAATGTERWHVRLPTGKDGETPSAEHVPPAVVGGVAYFADKDAVYALRAEDGTPRWQASVDGIIDHAPTVANDTVYVCGERAFALSADDGRAKWKTDLGDSARLSQSPAVTDDAVVVTDGSRARIWALAADDGAIRWTVEGTGGSAGTPVIADETAYVPIADDEDGLVALDLQSGDQRWWVPIRNLSNSSLPPAIDDAIYVTGREGFLYAVADPTWLDWRANQIGSLAVDENVYVSNGRGHFSALDAETGSKRWRGEADETPVTANGMVYGTDWSAVVAYTPDGTERWRFDCDGKITTEPVVTDDSVVVAGDGWVTALDPTTGTHRWTNDGDCAGLGTVEALSAEGKTAFAVVDGRVVALDFDERQWSAGSGVQTIAVGDAVYTGTEQNEVVAYGFDGTELWNATLDDGNQVTSLVADDGLYAVTTAVTSTGTDSREWLVSLDEGTVDWTFHPKFLPFGSLCEPVVEDETVYVGASDRRVYALSAADGTEQRRFETGGVVELVAVDGDRVYATADETYAFR</sequence>
<feature type="domain" description="Pyrrolo-quinoline quinone repeat" evidence="2">
    <location>
        <begin position="451"/>
        <end position="552"/>
    </location>
</feature>
<dbReference type="SUPFAM" id="SSF50998">
    <property type="entry name" value="Quinoprotein alcohol dehydrogenase-like"/>
    <property type="match status" value="3"/>
</dbReference>
<accession>E7QY93</accession>
<evidence type="ECO:0000259" key="2">
    <source>
        <dbReference type="Pfam" id="PF13360"/>
    </source>
</evidence>
<dbReference type="PANTHER" id="PTHR34512">
    <property type="entry name" value="CELL SURFACE PROTEIN"/>
    <property type="match status" value="1"/>
</dbReference>
<evidence type="ECO:0000256" key="1">
    <source>
        <dbReference type="SAM" id="MobiDB-lite"/>
    </source>
</evidence>
<evidence type="ECO:0000313" key="5">
    <source>
        <dbReference type="Proteomes" id="UP000003751"/>
    </source>
</evidence>
<dbReference type="InterPro" id="IPR011047">
    <property type="entry name" value="Quinoprotein_ADH-like_sf"/>
</dbReference>
<dbReference type="EMBL" id="FRAN01000001">
    <property type="protein sequence ID" value="SHK29543.1"/>
    <property type="molecule type" value="Genomic_DNA"/>
</dbReference>
<evidence type="ECO:0000313" key="4">
    <source>
        <dbReference type="EMBL" id="SHK29543.1"/>
    </source>
</evidence>
<dbReference type="Gene3D" id="2.40.10.480">
    <property type="match status" value="1"/>
</dbReference>
<gene>
    <name evidence="4" type="ORF">SAMN05444342_1232</name>
    <name evidence="3" type="ORF">ZOD2009_18914</name>
</gene>
<feature type="domain" description="Pyrrolo-quinoline quinone repeat" evidence="2">
    <location>
        <begin position="558"/>
        <end position="702"/>
    </location>
</feature>
<feature type="region of interest" description="Disordered" evidence="1">
    <location>
        <begin position="52"/>
        <end position="72"/>
    </location>
</feature>
<dbReference type="eggNOG" id="arCOG02556">
    <property type="taxonomic scope" value="Archaea"/>
</dbReference>
<organism evidence="3 5">
    <name type="scientific">Haladaptatus paucihalophilus DX253</name>
    <dbReference type="NCBI Taxonomy" id="797209"/>
    <lineage>
        <taxon>Archaea</taxon>
        <taxon>Methanobacteriati</taxon>
        <taxon>Methanobacteriota</taxon>
        <taxon>Stenosarchaea group</taxon>
        <taxon>Halobacteria</taxon>
        <taxon>Halobacteriales</taxon>
        <taxon>Haladaptataceae</taxon>
        <taxon>Haladaptatus</taxon>
    </lineage>
</organism>
<name>E7QY93_HALPU</name>
<dbReference type="AlphaFoldDB" id="E7QY93"/>
<dbReference type="EMBL" id="AEMG01000025">
    <property type="protein sequence ID" value="EFW90559.1"/>
    <property type="molecule type" value="Genomic_DNA"/>
</dbReference>
<feature type="domain" description="Pyrrolo-quinoline quinone repeat" evidence="2">
    <location>
        <begin position="75"/>
        <end position="158"/>
    </location>
</feature>
<dbReference type="Pfam" id="PF13360">
    <property type="entry name" value="PQQ_2"/>
    <property type="match status" value="4"/>
</dbReference>